<gene>
    <name evidence="1" type="ORF">SNEC2469_LOCUS6603</name>
</gene>
<evidence type="ECO:0000313" key="1">
    <source>
        <dbReference type="EMBL" id="CAE7273520.1"/>
    </source>
</evidence>
<dbReference type="Proteomes" id="UP000601435">
    <property type="component" value="Unassembled WGS sequence"/>
</dbReference>
<sequence length="152" mass="17327">MQPHRNIYVVYYVPQFPVDEVLLTDLNHSHLVSPFGDWAMKEDTGEESPIRADISQGFRLVVLLRLTVEKASGYKWVKKTFYVPFLLNTGSPQTFLCKGHYDKLGIGDARNTYIEGSFANPCISSGQFEDINYYQAGHISQQMFRAPSLSRN</sequence>
<accession>A0A812MTM4</accession>
<dbReference type="OrthoDB" id="422081at2759"/>
<protein>
    <submittedName>
        <fullName evidence="1">Uncharacterized protein</fullName>
    </submittedName>
</protein>
<organism evidence="1 2">
    <name type="scientific">Symbiodinium necroappetens</name>
    <dbReference type="NCBI Taxonomy" id="1628268"/>
    <lineage>
        <taxon>Eukaryota</taxon>
        <taxon>Sar</taxon>
        <taxon>Alveolata</taxon>
        <taxon>Dinophyceae</taxon>
        <taxon>Suessiales</taxon>
        <taxon>Symbiodiniaceae</taxon>
        <taxon>Symbiodinium</taxon>
    </lineage>
</organism>
<dbReference type="AlphaFoldDB" id="A0A812MTM4"/>
<proteinExistence type="predicted"/>
<keyword evidence="2" id="KW-1185">Reference proteome</keyword>
<name>A0A812MTM4_9DINO</name>
<reference evidence="1" key="1">
    <citation type="submission" date="2021-02" db="EMBL/GenBank/DDBJ databases">
        <authorList>
            <person name="Dougan E. K."/>
            <person name="Rhodes N."/>
            <person name="Thang M."/>
            <person name="Chan C."/>
        </authorList>
    </citation>
    <scope>NUCLEOTIDE SEQUENCE</scope>
</reference>
<comment type="caution">
    <text evidence="1">The sequence shown here is derived from an EMBL/GenBank/DDBJ whole genome shotgun (WGS) entry which is preliminary data.</text>
</comment>
<dbReference type="EMBL" id="CAJNJA010011486">
    <property type="protein sequence ID" value="CAE7273520.1"/>
    <property type="molecule type" value="Genomic_DNA"/>
</dbReference>
<evidence type="ECO:0000313" key="2">
    <source>
        <dbReference type="Proteomes" id="UP000601435"/>
    </source>
</evidence>